<sequence length="101" mass="10769">MGQRDIRTLLVSGAMAVLQAVERFDTPKNGWVKRLVTRKPCMVAAIALANIPLTHAGMCSRAMDGAWPLGNDNETRGLPESRGGNGLSAQRLPIRLGTSGV</sequence>
<feature type="region of interest" description="Disordered" evidence="1">
    <location>
        <begin position="70"/>
        <end position="101"/>
    </location>
</feature>
<gene>
    <name evidence="2" type="ORF">P775_04125</name>
</gene>
<dbReference type="Proteomes" id="UP000231259">
    <property type="component" value="Unassembled WGS sequence"/>
</dbReference>
<evidence type="ECO:0000313" key="2">
    <source>
        <dbReference type="EMBL" id="PIL21475.1"/>
    </source>
</evidence>
<protein>
    <submittedName>
        <fullName evidence="2">Uncharacterized protein</fullName>
    </submittedName>
</protein>
<keyword evidence="3" id="KW-1185">Reference proteome</keyword>
<comment type="caution">
    <text evidence="2">The sequence shown here is derived from an EMBL/GenBank/DDBJ whole genome shotgun (WGS) entry which is preliminary data.</text>
</comment>
<reference evidence="2 3" key="1">
    <citation type="submission" date="2013-09" db="EMBL/GenBank/DDBJ databases">
        <title>Genome sequencing of Phaeobacter antarcticus sp. nov. SM1211.</title>
        <authorList>
            <person name="Zhang X.-Y."/>
            <person name="Liu C."/>
            <person name="Chen X.-L."/>
            <person name="Xie B.-B."/>
            <person name="Qin Q.-L."/>
            <person name="Rong J.-C."/>
            <person name="Zhang Y.-Z."/>
        </authorList>
    </citation>
    <scope>NUCLEOTIDE SEQUENCE [LARGE SCALE GENOMIC DNA]</scope>
    <source>
        <strain evidence="2 3">SM1211</strain>
    </source>
</reference>
<dbReference type="AlphaFoldDB" id="A0A2G8RIT1"/>
<organism evidence="2 3">
    <name type="scientific">Puniceibacterium antarcticum</name>
    <dbReference type="NCBI Taxonomy" id="1206336"/>
    <lineage>
        <taxon>Bacteria</taxon>
        <taxon>Pseudomonadati</taxon>
        <taxon>Pseudomonadota</taxon>
        <taxon>Alphaproteobacteria</taxon>
        <taxon>Rhodobacterales</taxon>
        <taxon>Paracoccaceae</taxon>
        <taxon>Puniceibacterium</taxon>
    </lineage>
</organism>
<evidence type="ECO:0000256" key="1">
    <source>
        <dbReference type="SAM" id="MobiDB-lite"/>
    </source>
</evidence>
<dbReference type="EMBL" id="AWWI01000036">
    <property type="protein sequence ID" value="PIL21475.1"/>
    <property type="molecule type" value="Genomic_DNA"/>
</dbReference>
<accession>A0A2G8RIT1</accession>
<proteinExistence type="predicted"/>
<name>A0A2G8RIT1_9RHOB</name>
<evidence type="ECO:0000313" key="3">
    <source>
        <dbReference type="Proteomes" id="UP000231259"/>
    </source>
</evidence>